<gene>
    <name evidence="2" type="primary">LOC103203739</name>
</gene>
<evidence type="ECO:0000313" key="1">
    <source>
        <dbReference type="Proteomes" id="UP000694850"/>
    </source>
</evidence>
<organism evidence="1 2">
    <name type="scientific">Orycteropus afer afer</name>
    <dbReference type="NCBI Taxonomy" id="1230840"/>
    <lineage>
        <taxon>Eukaryota</taxon>
        <taxon>Metazoa</taxon>
        <taxon>Chordata</taxon>
        <taxon>Craniata</taxon>
        <taxon>Vertebrata</taxon>
        <taxon>Euteleostomi</taxon>
        <taxon>Mammalia</taxon>
        <taxon>Eutheria</taxon>
        <taxon>Afrotheria</taxon>
        <taxon>Tubulidentata</taxon>
        <taxon>Orycteropodidae</taxon>
        <taxon>Orycteropus</taxon>
    </lineage>
</organism>
<name>A0AC54ZC67_ORYAF</name>
<evidence type="ECO:0000313" key="2">
    <source>
        <dbReference type="RefSeq" id="XP_042637978.1"/>
    </source>
</evidence>
<sequence length="172" mass="19097">MATLIFVDKENGEIGTHMGPKDRLKVGSGFFKALDGRSQVSTPCLCKISDAPFAFPIAARKPLGTVNRATQKSVKSNGSLKQNQPIFSAKKVTEKIGKTKSSLPALDDDYPEIEKVFPFDFLEFEHLDLPEEHQIAHHLLNGMPLMILHEERELNKLLDMGHPSSTKMPSLT</sequence>
<keyword evidence="1" id="KW-1185">Reference proteome</keyword>
<reference evidence="2" key="1">
    <citation type="submission" date="2025-08" db="UniProtKB">
        <authorList>
            <consortium name="RefSeq"/>
        </authorList>
    </citation>
    <scope>IDENTIFICATION</scope>
</reference>
<accession>A0AC54ZC67</accession>
<proteinExistence type="predicted"/>
<dbReference type="RefSeq" id="XP_042637978.1">
    <property type="nucleotide sequence ID" value="XM_042782044.1"/>
</dbReference>
<dbReference type="Proteomes" id="UP000694850">
    <property type="component" value="Unplaced"/>
</dbReference>
<protein>
    <submittedName>
        <fullName evidence="2">Securin-like</fullName>
    </submittedName>
</protein>